<keyword evidence="3" id="KW-1185">Reference proteome</keyword>
<proteinExistence type="predicted"/>
<reference evidence="2 3" key="1">
    <citation type="journal article" date="2023" name="Nat. Commun.">
        <title>Origin of minicircular mitochondrial genomes in red algae.</title>
        <authorList>
            <person name="Lee Y."/>
            <person name="Cho C.H."/>
            <person name="Lee Y.M."/>
            <person name="Park S.I."/>
            <person name="Yang J.H."/>
            <person name="West J.A."/>
            <person name="Bhattacharya D."/>
            <person name="Yoon H.S."/>
        </authorList>
    </citation>
    <scope>NUCLEOTIDE SEQUENCE [LARGE SCALE GENOMIC DNA]</scope>
    <source>
        <strain evidence="2 3">CCMP1338</strain>
        <tissue evidence="2">Whole cell</tissue>
    </source>
</reference>
<dbReference type="PANTHER" id="PTHR43242">
    <property type="entry name" value="NAD(P)-BINDING ROSSMANN-FOLD SUPERFAMILY PROTEIN"/>
    <property type="match status" value="1"/>
</dbReference>
<comment type="caution">
    <text evidence="2">The sequence shown here is derived from an EMBL/GenBank/DDBJ whole genome shotgun (WGS) entry which is preliminary data.</text>
</comment>
<name>A0AAV8UK53_9RHOD</name>
<dbReference type="Proteomes" id="UP001157974">
    <property type="component" value="Unassembled WGS sequence"/>
</dbReference>
<feature type="domain" description="RmlD-like substrate binding" evidence="1">
    <location>
        <begin position="3"/>
        <end position="284"/>
    </location>
</feature>
<dbReference type="SUPFAM" id="SSF51735">
    <property type="entry name" value="NAD(P)-binding Rossmann-fold domains"/>
    <property type="match status" value="1"/>
</dbReference>
<accession>A0AAV8UK53</accession>
<evidence type="ECO:0000313" key="3">
    <source>
        <dbReference type="Proteomes" id="UP001157974"/>
    </source>
</evidence>
<dbReference type="InterPro" id="IPR029903">
    <property type="entry name" value="RmlD-like-bd"/>
</dbReference>
<gene>
    <name evidence="2" type="ORF">NDN08_006079</name>
</gene>
<organism evidence="2 3">
    <name type="scientific">Rhodosorus marinus</name>
    <dbReference type="NCBI Taxonomy" id="101924"/>
    <lineage>
        <taxon>Eukaryota</taxon>
        <taxon>Rhodophyta</taxon>
        <taxon>Stylonematophyceae</taxon>
        <taxon>Stylonematales</taxon>
        <taxon>Stylonemataceae</taxon>
        <taxon>Rhodosorus</taxon>
    </lineage>
</organism>
<evidence type="ECO:0000313" key="2">
    <source>
        <dbReference type="EMBL" id="KAJ8902759.1"/>
    </source>
</evidence>
<evidence type="ECO:0000259" key="1">
    <source>
        <dbReference type="Pfam" id="PF04321"/>
    </source>
</evidence>
<dbReference type="AlphaFoldDB" id="A0AAV8UK53"/>
<protein>
    <recommendedName>
        <fullName evidence="1">RmlD-like substrate binding domain-containing protein</fullName>
    </recommendedName>
</protein>
<sequence>MSKLLVIGGAGELGRSTVLAAAREWSGGREGLWATYHSTLPDEEPLNAAQWIQLDCSDHEAIRETILKINPNGVIYCAVPKHGGASGKGGDKVLSGIVDDVVAAAEASVILGARFIAISTDQVFDGKLSEGQCYKETDEISPTNPYASYKTVMEKRLLTLAGPIVICRTSLILTMHPMGKGIEFVVKCLRGEMGEIVLFTDELRNMTFSDDLGSGLVELAESTCEFRGVVHLVSDEITNRYELSKMLCKVLGIEMNFVKSGLSTESGMNRPANLSLDTTLIKSVLKRTKLRGVSERYG</sequence>
<dbReference type="Gene3D" id="3.40.50.720">
    <property type="entry name" value="NAD(P)-binding Rossmann-like Domain"/>
    <property type="match status" value="1"/>
</dbReference>
<dbReference type="EMBL" id="JAMWBK010000008">
    <property type="protein sequence ID" value="KAJ8902759.1"/>
    <property type="molecule type" value="Genomic_DNA"/>
</dbReference>
<dbReference type="Pfam" id="PF04321">
    <property type="entry name" value="RmlD_sub_bind"/>
    <property type="match status" value="1"/>
</dbReference>
<dbReference type="PANTHER" id="PTHR43242:SF1">
    <property type="entry name" value="NAD(P)-BINDING ROSSMANN-FOLD SUPERFAMILY PROTEIN"/>
    <property type="match status" value="1"/>
</dbReference>
<dbReference type="InterPro" id="IPR036291">
    <property type="entry name" value="NAD(P)-bd_dom_sf"/>
</dbReference>